<feature type="chain" id="PRO_5004203105" evidence="10">
    <location>
        <begin position="23"/>
        <end position="444"/>
    </location>
</feature>
<dbReference type="AlphaFoldDB" id="Q26861"/>
<feature type="compositionally biased region" description="Polar residues" evidence="9">
    <location>
        <begin position="401"/>
        <end position="415"/>
    </location>
</feature>
<feature type="region of interest" description="Disordered" evidence="9">
    <location>
        <begin position="400"/>
        <end position="431"/>
    </location>
</feature>
<reference evidence="12" key="1">
    <citation type="submission" date="1994-02" db="EMBL/GenBank/DDBJ databases">
        <title>Sequence analysis of transcripts encoding Trypanosoma (Nannomonas) congolense variable surface glycoproteins.</title>
        <authorList>
            <person name="Urakawa T."/>
            <person name="Eshita Y."/>
            <person name="Majiwa P.A."/>
        </authorList>
    </citation>
    <scope>NUCLEOTIDE SEQUENCE</scope>
    <source>
        <strain evidence="12">IL2143</strain>
    </source>
</reference>
<keyword evidence="8" id="KW-0449">Lipoprotein</keyword>
<evidence type="ECO:0000256" key="8">
    <source>
        <dbReference type="ARBA" id="ARBA00023288"/>
    </source>
</evidence>
<dbReference type="InterPro" id="IPR025932">
    <property type="entry name" value="Trypano_VSG_B_N_dom"/>
</dbReference>
<comment type="function">
    <text evidence="1">VSG forms a coat on the surface of the parasite. The trypanosome evades the immune response of the host by expressing a series of antigenically distinct VSGs from an estimated 1000 VSG genes.</text>
</comment>
<keyword evidence="3" id="KW-1003">Cell membrane</keyword>
<sequence length="444" mass="47745">MQVIPWSIMAVTALLAVPEVRAANVLTGANTHHFGILCRIYKVATTARLALYDLKQIESIRDKIDTINASLGSSKWFGEVSKAEDQDKLSNEFKAHNGEVPVELWKRWKSSIERVSKTENFPHLGSNLVALDLARRKVRQIQAEVDRVILSIQKMTANKDREEAQAAFLAAVEGEPGANKVEKGGYPKSGTREALCGGGSGLTQTGSAAGHSLVADLLCLCAKGPSTAVTKVCGETVADGTEWQSGSTGGDKAPNAVTNWQNIKTGCDLMSSPNNATITGAFQAVAEFETEVSKGGISGAARPETGLFGTCETALYCGAAVYRPNTRVYVVFYSTATTDGWQSKVPWLKKIKEGLDKWQKIEETNTTIQQDIMYLKILEARAVEVYGEARAALELGAVSSGAPTQEQSQKQNPTAATDKPPTQEPGAVSTATIPRFIPPWTLLI</sequence>
<keyword evidence="6" id="KW-0472">Membrane</keyword>
<keyword evidence="7" id="KW-0325">Glycoprotein</keyword>
<evidence type="ECO:0000259" key="11">
    <source>
        <dbReference type="Pfam" id="PF13206"/>
    </source>
</evidence>
<evidence type="ECO:0000256" key="9">
    <source>
        <dbReference type="SAM" id="MobiDB-lite"/>
    </source>
</evidence>
<evidence type="ECO:0000256" key="2">
    <source>
        <dbReference type="ARBA" id="ARBA00004609"/>
    </source>
</evidence>
<evidence type="ECO:0000256" key="10">
    <source>
        <dbReference type="SAM" id="SignalP"/>
    </source>
</evidence>
<accession>Q26861</accession>
<proteinExistence type="evidence at transcript level"/>
<protein>
    <submittedName>
        <fullName evidence="12">Variable surface glycoprotein</fullName>
    </submittedName>
</protein>
<evidence type="ECO:0000256" key="7">
    <source>
        <dbReference type="ARBA" id="ARBA00023180"/>
    </source>
</evidence>
<name>Q26861_TRYCO</name>
<dbReference type="EMBL" id="U07142">
    <property type="protein sequence ID" value="AAA16961.1"/>
    <property type="molecule type" value="mRNA"/>
</dbReference>
<evidence type="ECO:0000256" key="1">
    <source>
        <dbReference type="ARBA" id="ARBA00002523"/>
    </source>
</evidence>
<evidence type="ECO:0000256" key="3">
    <source>
        <dbReference type="ARBA" id="ARBA00022475"/>
    </source>
</evidence>
<dbReference type="Pfam" id="PF13206">
    <property type="entry name" value="VSG_B"/>
    <property type="match status" value="1"/>
</dbReference>
<dbReference type="VEuPathDB" id="TriTrypDB:TcIL3000_0_41540"/>
<evidence type="ECO:0000256" key="6">
    <source>
        <dbReference type="ARBA" id="ARBA00023136"/>
    </source>
</evidence>
<dbReference type="GO" id="GO:0098552">
    <property type="term" value="C:side of membrane"/>
    <property type="evidence" value="ECO:0007669"/>
    <property type="project" value="UniProtKB-KW"/>
</dbReference>
<comment type="subcellular location">
    <subcellularLocation>
        <location evidence="2">Cell membrane</location>
        <topology evidence="2">Lipid-anchor</topology>
        <topology evidence="2">GPI-anchor</topology>
    </subcellularLocation>
</comment>
<organism evidence="12">
    <name type="scientific">Trypanosoma congolense</name>
    <dbReference type="NCBI Taxonomy" id="5692"/>
    <lineage>
        <taxon>Eukaryota</taxon>
        <taxon>Discoba</taxon>
        <taxon>Euglenozoa</taxon>
        <taxon>Kinetoplastea</taxon>
        <taxon>Metakinetoplastina</taxon>
        <taxon>Trypanosomatida</taxon>
        <taxon>Trypanosomatidae</taxon>
        <taxon>Trypanosoma</taxon>
        <taxon>Nannomonas</taxon>
    </lineage>
</organism>
<dbReference type="GO" id="GO:0005886">
    <property type="term" value="C:plasma membrane"/>
    <property type="evidence" value="ECO:0007669"/>
    <property type="project" value="UniProtKB-SubCell"/>
</dbReference>
<evidence type="ECO:0000256" key="4">
    <source>
        <dbReference type="ARBA" id="ARBA00022622"/>
    </source>
</evidence>
<evidence type="ECO:0000256" key="5">
    <source>
        <dbReference type="ARBA" id="ARBA00022729"/>
    </source>
</evidence>
<feature type="domain" description="Trypanosome variant surface glycoprotein B-type N-terminal" evidence="11">
    <location>
        <begin position="13"/>
        <end position="368"/>
    </location>
</feature>
<keyword evidence="4" id="KW-0336">GPI-anchor</keyword>
<keyword evidence="5 10" id="KW-0732">Signal</keyword>
<feature type="signal peptide" evidence="10">
    <location>
        <begin position="1"/>
        <end position="22"/>
    </location>
</feature>
<dbReference type="VEuPathDB" id="TriTrypDB:TcIL3000.A.H_000164300"/>
<evidence type="ECO:0000313" key="12">
    <source>
        <dbReference type="EMBL" id="AAA16961.1"/>
    </source>
</evidence>